<dbReference type="InterPro" id="IPR014746">
    <property type="entry name" value="Gln_synth/guanido_kin_cat_dom"/>
</dbReference>
<dbReference type="InterPro" id="IPR016024">
    <property type="entry name" value="ARM-type_fold"/>
</dbReference>
<dbReference type="SUPFAM" id="SSF55931">
    <property type="entry name" value="Glutamine synthetase/guanido kinase"/>
    <property type="match status" value="1"/>
</dbReference>
<evidence type="ECO:0000259" key="4">
    <source>
        <dbReference type="PROSITE" id="PS51987"/>
    </source>
</evidence>
<dbReference type="Proteomes" id="UP001237642">
    <property type="component" value="Unassembled WGS sequence"/>
</dbReference>
<evidence type="ECO:0000256" key="2">
    <source>
        <dbReference type="PROSITE-ProRule" id="PRU01331"/>
    </source>
</evidence>
<keyword evidence="6" id="KW-1185">Reference proteome</keyword>
<keyword evidence="1" id="KW-0436">Ligase</keyword>
<name>A0AAD8HKS6_9APIA</name>
<feature type="domain" description="GS catalytic" evidence="4">
    <location>
        <begin position="1"/>
        <end position="226"/>
    </location>
</feature>
<dbReference type="PROSITE" id="PS51987">
    <property type="entry name" value="GS_CATALYTIC"/>
    <property type="match status" value="1"/>
</dbReference>
<dbReference type="Gene3D" id="1.25.10.10">
    <property type="entry name" value="Leucine-rich Repeat Variant"/>
    <property type="match status" value="1"/>
</dbReference>
<evidence type="ECO:0000313" key="6">
    <source>
        <dbReference type="Proteomes" id="UP001237642"/>
    </source>
</evidence>
<dbReference type="SUPFAM" id="SSF48371">
    <property type="entry name" value="ARM repeat"/>
    <property type="match status" value="1"/>
</dbReference>
<evidence type="ECO:0000256" key="1">
    <source>
        <dbReference type="ARBA" id="ARBA00022598"/>
    </source>
</evidence>
<dbReference type="Pfam" id="PF00120">
    <property type="entry name" value="Gln-synt_C"/>
    <property type="match status" value="1"/>
</dbReference>
<dbReference type="Gene3D" id="3.30.590.10">
    <property type="entry name" value="Glutamine synthetase/guanido kinase, catalytic domain"/>
    <property type="match status" value="1"/>
</dbReference>
<sequence>MSKVGEEFMSGVLNHLPSILAFTAPIPNSYDRLQPHMWSGAYLCWGKENKEAPLRTACPPGIPDGLVSNFEIKAIDGCANPYLALSSIIASGIDGLRRHLNLPEPINEDPQDGKVQRLPQSLSESVDALEKDIALEKLIGEKLLLAVKGVRKICGYRLAAHCNIVARSIETIMLGDKRIGIKTSVLEEKAIACNMICCYVDELKEGFFPWIDQVAPTLVPLLKFYFHEDVRNAVVSAIPDLLRSAKLAVEKGQSQGRNESYVKQLLITQKFMPGLCIFP</sequence>
<comment type="caution">
    <text evidence="5">The sequence shown here is derived from an EMBL/GenBank/DDBJ whole genome shotgun (WGS) entry which is preliminary data.</text>
</comment>
<dbReference type="PANTHER" id="PTHR43785:SF2">
    <property type="entry name" value="TYPE-1 GLUTAMINE SYNTHETASE 1"/>
    <property type="match status" value="1"/>
</dbReference>
<protein>
    <recommendedName>
        <fullName evidence="4">GS catalytic domain-containing protein</fullName>
    </recommendedName>
</protein>
<dbReference type="GO" id="GO:0004356">
    <property type="term" value="F:glutamine synthetase activity"/>
    <property type="evidence" value="ECO:0007669"/>
    <property type="project" value="InterPro"/>
</dbReference>
<dbReference type="InterPro" id="IPR008146">
    <property type="entry name" value="Gln_synth_cat_dom"/>
</dbReference>
<dbReference type="PANTHER" id="PTHR43785">
    <property type="entry name" value="GAMMA-GLUTAMYLPUTRESCINE SYNTHETASE"/>
    <property type="match status" value="1"/>
</dbReference>
<reference evidence="5" key="2">
    <citation type="submission" date="2023-05" db="EMBL/GenBank/DDBJ databases">
        <authorList>
            <person name="Schelkunov M.I."/>
        </authorList>
    </citation>
    <scope>NUCLEOTIDE SEQUENCE</scope>
    <source>
        <strain evidence="5">Hsosn_3</strain>
        <tissue evidence="5">Leaf</tissue>
    </source>
</reference>
<dbReference type="InterPro" id="IPR011989">
    <property type="entry name" value="ARM-like"/>
</dbReference>
<proteinExistence type="inferred from homology"/>
<dbReference type="AlphaFoldDB" id="A0AAD8HKS6"/>
<organism evidence="5 6">
    <name type="scientific">Heracleum sosnowskyi</name>
    <dbReference type="NCBI Taxonomy" id="360622"/>
    <lineage>
        <taxon>Eukaryota</taxon>
        <taxon>Viridiplantae</taxon>
        <taxon>Streptophyta</taxon>
        <taxon>Embryophyta</taxon>
        <taxon>Tracheophyta</taxon>
        <taxon>Spermatophyta</taxon>
        <taxon>Magnoliopsida</taxon>
        <taxon>eudicotyledons</taxon>
        <taxon>Gunneridae</taxon>
        <taxon>Pentapetalae</taxon>
        <taxon>asterids</taxon>
        <taxon>campanulids</taxon>
        <taxon>Apiales</taxon>
        <taxon>Apiaceae</taxon>
        <taxon>Apioideae</taxon>
        <taxon>apioid superclade</taxon>
        <taxon>Tordylieae</taxon>
        <taxon>Tordyliinae</taxon>
        <taxon>Heracleum</taxon>
    </lineage>
</organism>
<accession>A0AAD8HKS6</accession>
<evidence type="ECO:0000256" key="3">
    <source>
        <dbReference type="RuleBase" id="RU000384"/>
    </source>
</evidence>
<reference evidence="5" key="1">
    <citation type="submission" date="2023-02" db="EMBL/GenBank/DDBJ databases">
        <title>Genome of toxic invasive species Heracleum sosnowskyi carries increased number of genes despite the absence of recent whole-genome duplications.</title>
        <authorList>
            <person name="Schelkunov M."/>
            <person name="Shtratnikova V."/>
            <person name="Makarenko M."/>
            <person name="Klepikova A."/>
            <person name="Omelchenko D."/>
            <person name="Novikova G."/>
            <person name="Obukhova E."/>
            <person name="Bogdanov V."/>
            <person name="Penin A."/>
            <person name="Logacheva M."/>
        </authorList>
    </citation>
    <scope>NUCLEOTIDE SEQUENCE</scope>
    <source>
        <strain evidence="5">Hsosn_3</strain>
        <tissue evidence="5">Leaf</tissue>
    </source>
</reference>
<dbReference type="EMBL" id="JAUIZM010000008">
    <property type="protein sequence ID" value="KAK1369009.1"/>
    <property type="molecule type" value="Genomic_DNA"/>
</dbReference>
<comment type="similarity">
    <text evidence="2 3">Belongs to the glutamine synthetase family.</text>
</comment>
<evidence type="ECO:0000313" key="5">
    <source>
        <dbReference type="EMBL" id="KAK1369009.1"/>
    </source>
</evidence>
<gene>
    <name evidence="5" type="ORF">POM88_035101</name>
</gene>